<dbReference type="AlphaFoldDB" id="A0A815JL00"/>
<accession>A0A815JL00</accession>
<sequence length="342" mass="40186">MLTIAILLILGQHRRESFIHHHDTLDSLAGRLKQRYGLHGNDKNVDFIRWFDEEHKDYVDLDDESFDKIKRIYFSPFHSAIPKPLKFEIVMKRGSSEQQQQSSGYFAVQMTPLSFENNVAYEQRLQYESDIYPVNPKEAPQHGYKYPTYIKAKYKVRAGEKISENIKNLISTDNTSNYRLIMFAVMKVNVDNEIVYYLSPFHKFLNQILDPRHPATNPSFIIINEKNMINDEIELKLALITDNKRPYQLQKTVLKLTSDYDLNKSQKEQTGSVLDIKNQGVVDRQHVYLFVALVQNNAMIWDSHCISEKMMPRRRLSKQTRPIEFNDQISVLQPSKRKRLKS</sequence>
<evidence type="ECO:0000313" key="1">
    <source>
        <dbReference type="EMBL" id="CAF1381302.1"/>
    </source>
</evidence>
<dbReference type="Proteomes" id="UP000681722">
    <property type="component" value="Unassembled WGS sequence"/>
</dbReference>
<protein>
    <submittedName>
        <fullName evidence="1">Uncharacterized protein</fullName>
    </submittedName>
</protein>
<comment type="caution">
    <text evidence="1">The sequence shown here is derived from an EMBL/GenBank/DDBJ whole genome shotgun (WGS) entry which is preliminary data.</text>
</comment>
<dbReference type="Proteomes" id="UP000663829">
    <property type="component" value="Unassembled WGS sequence"/>
</dbReference>
<keyword evidence="3" id="KW-1185">Reference proteome</keyword>
<proteinExistence type="predicted"/>
<organism evidence="1 3">
    <name type="scientific">Didymodactylos carnosus</name>
    <dbReference type="NCBI Taxonomy" id="1234261"/>
    <lineage>
        <taxon>Eukaryota</taxon>
        <taxon>Metazoa</taxon>
        <taxon>Spiralia</taxon>
        <taxon>Gnathifera</taxon>
        <taxon>Rotifera</taxon>
        <taxon>Eurotatoria</taxon>
        <taxon>Bdelloidea</taxon>
        <taxon>Philodinida</taxon>
        <taxon>Philodinidae</taxon>
        <taxon>Didymodactylos</taxon>
    </lineage>
</organism>
<dbReference type="EMBL" id="CAJOBC010081599">
    <property type="protein sequence ID" value="CAF4276301.1"/>
    <property type="molecule type" value="Genomic_DNA"/>
</dbReference>
<gene>
    <name evidence="1" type="ORF">GPM918_LOCUS32342</name>
    <name evidence="2" type="ORF">SRO942_LOCUS33011</name>
</gene>
<evidence type="ECO:0000313" key="3">
    <source>
        <dbReference type="Proteomes" id="UP000663829"/>
    </source>
</evidence>
<name>A0A815JL00_9BILA</name>
<dbReference type="EMBL" id="CAJNOQ010016454">
    <property type="protein sequence ID" value="CAF1381302.1"/>
    <property type="molecule type" value="Genomic_DNA"/>
</dbReference>
<evidence type="ECO:0000313" key="2">
    <source>
        <dbReference type="EMBL" id="CAF4276301.1"/>
    </source>
</evidence>
<reference evidence="1" key="1">
    <citation type="submission" date="2021-02" db="EMBL/GenBank/DDBJ databases">
        <authorList>
            <person name="Nowell W R."/>
        </authorList>
    </citation>
    <scope>NUCLEOTIDE SEQUENCE</scope>
</reference>